<keyword evidence="3 6" id="KW-0472">Membrane</keyword>
<dbReference type="PANTHER" id="PTHR10639">
    <property type="entry name" value="CLATHRIN LIGHT CHAIN"/>
    <property type="match status" value="1"/>
</dbReference>
<dbReference type="GO" id="GO:0032050">
    <property type="term" value="F:clathrin heavy chain binding"/>
    <property type="evidence" value="ECO:0007669"/>
    <property type="project" value="TreeGrafter"/>
</dbReference>
<dbReference type="GO" id="GO:0006886">
    <property type="term" value="P:intracellular protein transport"/>
    <property type="evidence" value="ECO:0007669"/>
    <property type="project" value="InterPro"/>
</dbReference>
<organism evidence="9">
    <name type="scientific">Fibrocapsa japonica</name>
    <dbReference type="NCBI Taxonomy" id="94617"/>
    <lineage>
        <taxon>Eukaryota</taxon>
        <taxon>Sar</taxon>
        <taxon>Stramenopiles</taxon>
        <taxon>Ochrophyta</taxon>
        <taxon>Raphidophyceae</taxon>
        <taxon>Chattonellales</taxon>
        <taxon>Chattonellaceae</taxon>
        <taxon>Fibrocapsa</taxon>
    </lineage>
</organism>
<gene>
    <name evidence="9" type="ORF">FJAP1339_LOCUS4267</name>
</gene>
<dbReference type="Pfam" id="PF01086">
    <property type="entry name" value="Clathrin_lg_ch"/>
    <property type="match status" value="1"/>
</dbReference>
<feature type="compositionally biased region" description="Gly residues" evidence="8">
    <location>
        <begin position="70"/>
        <end position="84"/>
    </location>
</feature>
<comment type="similarity">
    <text evidence="2 6">Belongs to the clathrin light chain family.</text>
</comment>
<evidence type="ECO:0000256" key="5">
    <source>
        <dbReference type="ARBA" id="ARBA00023329"/>
    </source>
</evidence>
<keyword evidence="4 6" id="KW-0168">Coated pit</keyword>
<reference evidence="9" key="1">
    <citation type="submission" date="2021-01" db="EMBL/GenBank/DDBJ databases">
        <authorList>
            <person name="Corre E."/>
            <person name="Pelletier E."/>
            <person name="Niang G."/>
            <person name="Scheremetjew M."/>
            <person name="Finn R."/>
            <person name="Kale V."/>
            <person name="Holt S."/>
            <person name="Cochrane G."/>
            <person name="Meng A."/>
            <person name="Brown T."/>
            <person name="Cohen L."/>
        </authorList>
    </citation>
    <scope>NUCLEOTIDE SEQUENCE</scope>
    <source>
        <strain evidence="9">CCMP1661</strain>
    </source>
</reference>
<dbReference type="GO" id="GO:0072583">
    <property type="term" value="P:clathrin-dependent endocytosis"/>
    <property type="evidence" value="ECO:0007669"/>
    <property type="project" value="TreeGrafter"/>
</dbReference>
<evidence type="ECO:0000256" key="2">
    <source>
        <dbReference type="ARBA" id="ARBA00005263"/>
    </source>
</evidence>
<evidence type="ECO:0000256" key="4">
    <source>
        <dbReference type="ARBA" id="ARBA00023176"/>
    </source>
</evidence>
<dbReference type="AlphaFoldDB" id="A0A7S2UWZ8"/>
<comment type="function">
    <text evidence="6">Clathrin is the major protein of the polyhedral coat of coated pits and vesicles.</text>
</comment>
<feature type="region of interest" description="Disordered" evidence="8">
    <location>
        <begin position="1"/>
        <end position="91"/>
    </location>
</feature>
<keyword evidence="5 6" id="KW-0968">Cytoplasmic vesicle</keyword>
<dbReference type="InterPro" id="IPR000996">
    <property type="entry name" value="Clathrin_L-chain"/>
</dbReference>
<keyword evidence="7" id="KW-0175">Coiled coil</keyword>
<evidence type="ECO:0000313" key="9">
    <source>
        <dbReference type="EMBL" id="CAD9861745.1"/>
    </source>
</evidence>
<evidence type="ECO:0000256" key="3">
    <source>
        <dbReference type="ARBA" id="ARBA00023136"/>
    </source>
</evidence>
<feature type="coiled-coil region" evidence="7">
    <location>
        <begin position="99"/>
        <end position="138"/>
    </location>
</feature>
<protein>
    <recommendedName>
        <fullName evidence="6">Clathrin light chain</fullName>
    </recommendedName>
</protein>
<evidence type="ECO:0000256" key="8">
    <source>
        <dbReference type="SAM" id="MobiDB-lite"/>
    </source>
</evidence>
<dbReference type="GO" id="GO:0030132">
    <property type="term" value="C:clathrin coat of coated pit"/>
    <property type="evidence" value="ECO:0007669"/>
    <property type="project" value="InterPro"/>
</dbReference>
<proteinExistence type="inferred from homology"/>
<dbReference type="PANTHER" id="PTHR10639:SF7">
    <property type="entry name" value="CLATHRIN LIGHT CHAIN"/>
    <property type="match status" value="1"/>
</dbReference>
<comment type="subcellular location">
    <subcellularLocation>
        <location evidence="1 6">Cytoplasmic vesicle membrane</location>
        <topology evidence="1 6">Peripheral membrane protein</topology>
        <orientation evidence="1 6">Cytoplasmic side</orientation>
    </subcellularLocation>
    <subcellularLocation>
        <location evidence="6">Membrane</location>
        <location evidence="6">Coated pit</location>
        <topology evidence="6">Peripheral membrane protein</topology>
        <orientation evidence="6">Cytoplasmic side</orientation>
    </subcellularLocation>
    <text evidence="6">Cytoplasmic face of coated pits and vesicles.</text>
</comment>
<accession>A0A7S2UWZ8</accession>
<sequence length="214" mass="23345">MDPFDDQNNNPFGDGSAVAGDDFPNAGEGQAVMQAPEFGSYGDLGDSGPYVGENDGPVSDEVAYDTLGDDGAGLQMGEGSGVGGDDPLEIPEPVARTALDDFEEQWKEKLAEKAELERQTTQETIQKAKQNLDKFYDEKRVQRESRQSKNRQLEQSMLEKLEADLECENAWERVSSLVDLTLDGGEDAPDQSRMVALITQLKREPLAPALTSEA</sequence>
<dbReference type="GO" id="GO:0005198">
    <property type="term" value="F:structural molecule activity"/>
    <property type="evidence" value="ECO:0007669"/>
    <property type="project" value="InterPro"/>
</dbReference>
<feature type="compositionally biased region" description="Polar residues" evidence="8">
    <location>
        <begin position="1"/>
        <end position="11"/>
    </location>
</feature>
<dbReference type="EMBL" id="HBHR01008839">
    <property type="protein sequence ID" value="CAD9861745.1"/>
    <property type="molecule type" value="Transcribed_RNA"/>
</dbReference>
<name>A0A7S2UWZ8_9STRA</name>
<evidence type="ECO:0000256" key="7">
    <source>
        <dbReference type="SAM" id="Coils"/>
    </source>
</evidence>
<dbReference type="GO" id="GO:0030130">
    <property type="term" value="C:clathrin coat of trans-Golgi network vesicle"/>
    <property type="evidence" value="ECO:0007669"/>
    <property type="project" value="InterPro"/>
</dbReference>
<evidence type="ECO:0000256" key="6">
    <source>
        <dbReference type="RuleBase" id="RU363137"/>
    </source>
</evidence>
<evidence type="ECO:0000256" key="1">
    <source>
        <dbReference type="ARBA" id="ARBA00004180"/>
    </source>
</evidence>